<comment type="catalytic activity">
    <reaction evidence="8">
        <text>(sulfur carrier)-H + L-cysteine = (sulfur carrier)-SH + L-alanine</text>
        <dbReference type="Rhea" id="RHEA:43892"/>
        <dbReference type="Rhea" id="RHEA-COMP:14737"/>
        <dbReference type="Rhea" id="RHEA-COMP:14739"/>
        <dbReference type="ChEBI" id="CHEBI:29917"/>
        <dbReference type="ChEBI" id="CHEBI:35235"/>
        <dbReference type="ChEBI" id="CHEBI:57972"/>
        <dbReference type="ChEBI" id="CHEBI:64428"/>
        <dbReference type="EC" id="2.8.1.7"/>
    </reaction>
</comment>
<keyword evidence="5" id="KW-0663">Pyridoxal phosphate</keyword>
<dbReference type="STRING" id="52689.AKG39_09875"/>
<dbReference type="PANTHER" id="PTHR11601:SF34">
    <property type="entry name" value="CYSTEINE DESULFURASE"/>
    <property type="match status" value="1"/>
</dbReference>
<proteinExistence type="inferred from homology"/>
<evidence type="ECO:0000313" key="11">
    <source>
        <dbReference type="Proteomes" id="UP000036873"/>
    </source>
</evidence>
<reference evidence="11" key="1">
    <citation type="submission" date="2015-07" db="EMBL/GenBank/DDBJ databases">
        <title>Draft genome sequence of Acetobacterium bakii DSM 8293, a potential psychrophilic chemical producer through syngas fermentation.</title>
        <authorList>
            <person name="Song Y."/>
            <person name="Hwang S."/>
            <person name="Cho B.-K."/>
        </authorList>
    </citation>
    <scope>NUCLEOTIDE SEQUENCE [LARGE SCALE GENOMIC DNA]</scope>
    <source>
        <strain evidence="11">DSM 8239</strain>
    </source>
</reference>
<dbReference type="Gene3D" id="3.90.1150.10">
    <property type="entry name" value="Aspartate Aminotransferase, domain 1"/>
    <property type="match status" value="1"/>
</dbReference>
<dbReference type="GO" id="GO:0046872">
    <property type="term" value="F:metal ion binding"/>
    <property type="evidence" value="ECO:0007669"/>
    <property type="project" value="UniProtKB-KW"/>
</dbReference>
<dbReference type="PATRIC" id="fig|52689.4.peg.1186"/>
<dbReference type="InterPro" id="IPR000192">
    <property type="entry name" value="Aminotrans_V_dom"/>
</dbReference>
<dbReference type="InterPro" id="IPR015421">
    <property type="entry name" value="PyrdxlP-dep_Trfase_major"/>
</dbReference>
<dbReference type="SUPFAM" id="SSF53383">
    <property type="entry name" value="PLP-dependent transferases"/>
    <property type="match status" value="1"/>
</dbReference>
<evidence type="ECO:0000256" key="7">
    <source>
        <dbReference type="ARBA" id="ARBA00023014"/>
    </source>
</evidence>
<protein>
    <submittedName>
        <fullName evidence="10">Cysteine desulfurase</fullName>
    </submittedName>
</protein>
<keyword evidence="4" id="KW-0479">Metal-binding</keyword>
<evidence type="ECO:0000259" key="9">
    <source>
        <dbReference type="Pfam" id="PF00266"/>
    </source>
</evidence>
<dbReference type="PIRSF" id="PIRSF005572">
    <property type="entry name" value="NifS"/>
    <property type="match status" value="1"/>
</dbReference>
<dbReference type="RefSeq" id="WP_050740225.1">
    <property type="nucleotide sequence ID" value="NZ_LGYO01000022.1"/>
</dbReference>
<evidence type="ECO:0000256" key="3">
    <source>
        <dbReference type="ARBA" id="ARBA00022679"/>
    </source>
</evidence>
<keyword evidence="6" id="KW-0408">Iron</keyword>
<dbReference type="GO" id="GO:0031071">
    <property type="term" value="F:cysteine desulfurase activity"/>
    <property type="evidence" value="ECO:0007669"/>
    <property type="project" value="UniProtKB-EC"/>
</dbReference>
<dbReference type="Proteomes" id="UP000036873">
    <property type="component" value="Unassembled WGS sequence"/>
</dbReference>
<comment type="caution">
    <text evidence="10">The sequence shown here is derived from an EMBL/GenBank/DDBJ whole genome shotgun (WGS) entry which is preliminary data.</text>
</comment>
<dbReference type="PANTHER" id="PTHR11601">
    <property type="entry name" value="CYSTEINE DESULFURYLASE FAMILY MEMBER"/>
    <property type="match status" value="1"/>
</dbReference>
<keyword evidence="3" id="KW-0808">Transferase</keyword>
<feature type="domain" description="Aminotransferase class V" evidence="9">
    <location>
        <begin position="6"/>
        <end position="365"/>
    </location>
</feature>
<sequence length="387" mass="42723">MEKVFYMDNAAATRLDEKVLEAMRPFYFESYSVATSEFGYSLGLEAREAMEDARGRLARYLGADMDEFIFTSGSAESSNLAVKGVAKALGSKKGRHIIVSKIEDFPVLYSARTLEKEGFKVDYLEVDEFGFVNIDNLEKLITAETILVSIQHGNQEIGTIQDIKRIGALCYKKGVLFHTDATHTFTRVPLDVREMNVDLISVSAHTIHGPKGIGGLYIRKKTPIAKLMDGGFQEFDLRAGMDNIPGAVGFAKAVELVTDEENTRLAAMRNKIIEEVFEKIPDVILNGDAVKRIPQNANITFHYVEGESITLHLDMYGIAVSTGSACFSRSLEASHVIAGIGGDHERAHGSIRFTLGRFNTMDEVTFVVENLAKIVENLRKISPLGKG</sequence>
<organism evidence="10 11">
    <name type="scientific">Acetobacterium bakii</name>
    <dbReference type="NCBI Taxonomy" id="52689"/>
    <lineage>
        <taxon>Bacteria</taxon>
        <taxon>Bacillati</taxon>
        <taxon>Bacillota</taxon>
        <taxon>Clostridia</taxon>
        <taxon>Eubacteriales</taxon>
        <taxon>Eubacteriaceae</taxon>
        <taxon>Acetobacterium</taxon>
    </lineage>
</organism>
<evidence type="ECO:0000256" key="2">
    <source>
        <dbReference type="ARBA" id="ARBA00006490"/>
    </source>
</evidence>
<evidence type="ECO:0000256" key="1">
    <source>
        <dbReference type="ARBA" id="ARBA00001933"/>
    </source>
</evidence>
<dbReference type="InterPro" id="IPR015422">
    <property type="entry name" value="PyrdxlP-dep_Trfase_small"/>
</dbReference>
<dbReference type="EMBL" id="LGYO01000022">
    <property type="protein sequence ID" value="KNZ41912.1"/>
    <property type="molecule type" value="Genomic_DNA"/>
</dbReference>
<dbReference type="AlphaFoldDB" id="A0A0L6U0Q3"/>
<dbReference type="OrthoDB" id="9804366at2"/>
<keyword evidence="7" id="KW-0411">Iron-sulfur</keyword>
<dbReference type="InterPro" id="IPR015424">
    <property type="entry name" value="PyrdxlP-dep_Trfase"/>
</dbReference>
<gene>
    <name evidence="10" type="ORF">AKG39_09875</name>
</gene>
<dbReference type="GO" id="GO:0051536">
    <property type="term" value="F:iron-sulfur cluster binding"/>
    <property type="evidence" value="ECO:0007669"/>
    <property type="project" value="UniProtKB-KW"/>
</dbReference>
<dbReference type="Pfam" id="PF00266">
    <property type="entry name" value="Aminotran_5"/>
    <property type="match status" value="1"/>
</dbReference>
<evidence type="ECO:0000256" key="8">
    <source>
        <dbReference type="ARBA" id="ARBA00050776"/>
    </source>
</evidence>
<dbReference type="Gene3D" id="3.40.640.10">
    <property type="entry name" value="Type I PLP-dependent aspartate aminotransferase-like (Major domain)"/>
    <property type="match status" value="1"/>
</dbReference>
<comment type="cofactor">
    <cofactor evidence="1">
        <name>pyridoxal 5'-phosphate</name>
        <dbReference type="ChEBI" id="CHEBI:597326"/>
    </cofactor>
</comment>
<evidence type="ECO:0000256" key="5">
    <source>
        <dbReference type="ARBA" id="ARBA00022898"/>
    </source>
</evidence>
<comment type="similarity">
    <text evidence="2">Belongs to the class-V pyridoxal-phosphate-dependent aminotransferase family. NifS/IscS subfamily.</text>
</comment>
<dbReference type="InterPro" id="IPR016454">
    <property type="entry name" value="Cysteine_dSase"/>
</dbReference>
<accession>A0A0L6U0Q3</accession>
<keyword evidence="11" id="KW-1185">Reference proteome</keyword>
<name>A0A0L6U0Q3_9FIRM</name>
<evidence type="ECO:0000256" key="4">
    <source>
        <dbReference type="ARBA" id="ARBA00022723"/>
    </source>
</evidence>
<evidence type="ECO:0000256" key="6">
    <source>
        <dbReference type="ARBA" id="ARBA00023004"/>
    </source>
</evidence>
<evidence type="ECO:0000313" key="10">
    <source>
        <dbReference type="EMBL" id="KNZ41912.1"/>
    </source>
</evidence>